<dbReference type="EMBL" id="OZ020100">
    <property type="protein sequence ID" value="CAK9273639.1"/>
    <property type="molecule type" value="Genomic_DNA"/>
</dbReference>
<proteinExistence type="predicted"/>
<name>A0ABP0X3H2_9BRYO</name>
<gene>
    <name evidence="2" type="ORF">CSSPJE1EN1_LOCUS19117</name>
</gene>
<accession>A0ABP0X3H2</accession>
<evidence type="ECO:0000313" key="3">
    <source>
        <dbReference type="Proteomes" id="UP001497444"/>
    </source>
</evidence>
<keyword evidence="3" id="KW-1185">Reference proteome</keyword>
<feature type="region of interest" description="Disordered" evidence="1">
    <location>
        <begin position="1"/>
        <end position="25"/>
    </location>
</feature>
<evidence type="ECO:0000313" key="2">
    <source>
        <dbReference type="EMBL" id="CAK9273639.1"/>
    </source>
</evidence>
<reference evidence="2" key="1">
    <citation type="submission" date="2024-02" db="EMBL/GenBank/DDBJ databases">
        <authorList>
            <consortium name="ELIXIR-Norway"/>
            <consortium name="Elixir Norway"/>
        </authorList>
    </citation>
    <scope>NUCLEOTIDE SEQUENCE</scope>
</reference>
<organism evidence="2 3">
    <name type="scientific">Sphagnum jensenii</name>
    <dbReference type="NCBI Taxonomy" id="128206"/>
    <lineage>
        <taxon>Eukaryota</taxon>
        <taxon>Viridiplantae</taxon>
        <taxon>Streptophyta</taxon>
        <taxon>Embryophyta</taxon>
        <taxon>Bryophyta</taxon>
        <taxon>Sphagnophytina</taxon>
        <taxon>Sphagnopsida</taxon>
        <taxon>Sphagnales</taxon>
        <taxon>Sphagnaceae</taxon>
        <taxon>Sphagnum</taxon>
    </lineage>
</organism>
<evidence type="ECO:0000256" key="1">
    <source>
        <dbReference type="SAM" id="MobiDB-lite"/>
    </source>
</evidence>
<dbReference type="Proteomes" id="UP001497444">
    <property type="component" value="Chromosome 5"/>
</dbReference>
<protein>
    <submittedName>
        <fullName evidence="2">Uncharacterized protein</fullName>
    </submittedName>
</protein>
<sequence length="137" mass="14996">MEKTQAWRKRGTGRSSKRTSKPLALPGSDCQCLPDLPLPVSEIPNPVRQHPVVYVVDCVKRSVKLGTYNVRTCLQGEKGIVELGLLAHELEGVSVGLYGLQEFSWPGKGDCDVCAQPSGLAKPWMLVWSGRDAQHAE</sequence>
<feature type="compositionally biased region" description="Basic residues" evidence="1">
    <location>
        <begin position="1"/>
        <end position="20"/>
    </location>
</feature>